<keyword evidence="3" id="KW-1185">Reference proteome</keyword>
<name>A0A1S1QZT2_9ACTN</name>
<proteinExistence type="predicted"/>
<feature type="region of interest" description="Disordered" evidence="1">
    <location>
        <begin position="52"/>
        <end position="100"/>
    </location>
</feature>
<dbReference type="Proteomes" id="UP000179627">
    <property type="component" value="Unassembled WGS sequence"/>
</dbReference>
<dbReference type="EMBL" id="MBLM01000081">
    <property type="protein sequence ID" value="OHV40203.1"/>
    <property type="molecule type" value="Genomic_DNA"/>
</dbReference>
<evidence type="ECO:0000313" key="3">
    <source>
        <dbReference type="Proteomes" id="UP000179627"/>
    </source>
</evidence>
<dbReference type="RefSeq" id="WP_071083482.1">
    <property type="nucleotide sequence ID" value="NZ_MBLM01000081.1"/>
</dbReference>
<evidence type="ECO:0000313" key="2">
    <source>
        <dbReference type="EMBL" id="OHV40203.1"/>
    </source>
</evidence>
<evidence type="ECO:0000256" key="1">
    <source>
        <dbReference type="SAM" id="MobiDB-lite"/>
    </source>
</evidence>
<comment type="caution">
    <text evidence="2">The sequence shown here is derived from an EMBL/GenBank/DDBJ whole genome shotgun (WGS) entry which is preliminary data.</text>
</comment>
<accession>A0A1S1QZT2</accession>
<feature type="compositionally biased region" description="Acidic residues" evidence="1">
    <location>
        <begin position="80"/>
        <end position="92"/>
    </location>
</feature>
<protein>
    <submittedName>
        <fullName evidence="2">Uncharacterized protein</fullName>
    </submittedName>
</protein>
<reference evidence="3" key="1">
    <citation type="submission" date="2016-07" db="EMBL/GenBank/DDBJ databases">
        <title>Sequence Frankia sp. strain CcI1.17.</title>
        <authorList>
            <person name="Ghodhbane-Gtari F."/>
            <person name="Swanson E."/>
            <person name="Gueddou A."/>
            <person name="Morris K."/>
            <person name="Hezbri K."/>
            <person name="Ktari A."/>
            <person name="Nouioui I."/>
            <person name="Abebe-Akele F."/>
            <person name="Simpson S."/>
            <person name="Thomas K."/>
            <person name="Gtari M."/>
            <person name="Tisa L.S."/>
            <person name="Hurst S."/>
        </authorList>
    </citation>
    <scope>NUCLEOTIDE SEQUENCE [LARGE SCALE GENOMIC DNA]</scope>
    <source>
        <strain evidence="3">Cc1.17</strain>
    </source>
</reference>
<sequence length="140" mass="15832">MSLTFPESYGELEVLAHYGATADELARRLAERERMGEMERWQLDVQARAHVAPTIDDHRQRWGRDRRPAEPESKTPPTVDDSDDSGEDVDLDEVPRGAMPDVLNWVEASPERARAAIAVEEARDDPRTSLLTKLRKIVDG</sequence>
<feature type="compositionally biased region" description="Basic and acidic residues" evidence="1">
    <location>
        <begin position="55"/>
        <end position="73"/>
    </location>
</feature>
<organism evidence="2 3">
    <name type="scientific">Parafrankia colletiae</name>
    <dbReference type="NCBI Taxonomy" id="573497"/>
    <lineage>
        <taxon>Bacteria</taxon>
        <taxon>Bacillati</taxon>
        <taxon>Actinomycetota</taxon>
        <taxon>Actinomycetes</taxon>
        <taxon>Frankiales</taxon>
        <taxon>Frankiaceae</taxon>
        <taxon>Parafrankia</taxon>
    </lineage>
</organism>
<dbReference type="AlphaFoldDB" id="A0A1S1QZT2"/>
<dbReference type="OrthoDB" id="9918369at2"/>
<gene>
    <name evidence="2" type="ORF">CC117_33635</name>
</gene>